<organism evidence="2 3">
    <name type="scientific">Marinomonas pollencensis</name>
    <dbReference type="NCBI Taxonomy" id="491954"/>
    <lineage>
        <taxon>Bacteria</taxon>
        <taxon>Pseudomonadati</taxon>
        <taxon>Pseudomonadota</taxon>
        <taxon>Gammaproteobacteria</taxon>
        <taxon>Oceanospirillales</taxon>
        <taxon>Oceanospirillaceae</taxon>
        <taxon>Marinomonas</taxon>
    </lineage>
</organism>
<feature type="transmembrane region" description="Helical" evidence="1">
    <location>
        <begin position="12"/>
        <end position="31"/>
    </location>
</feature>
<dbReference type="RefSeq" id="WP_115896826.1">
    <property type="nucleotide sequence ID" value="NZ_QUNG01000003.1"/>
</dbReference>
<keyword evidence="3" id="KW-1185">Reference proteome</keyword>
<proteinExistence type="predicted"/>
<keyword evidence="1" id="KW-0472">Membrane</keyword>
<sequence length="138" mass="15602">MSTVTISKEKLEWSLLGLRLSVFIVLIMWTVDKFVNPSHSAAVMKVFYSIPDISASIAYIMGALQLALVLSFLLGFQRRWATLIILIMHLSSTLVSFGRYLDPWAGSNLLFYAAWPMLAAIVALYLFRDYDNKFSLGK</sequence>
<keyword evidence="1" id="KW-1133">Transmembrane helix</keyword>
<feature type="transmembrane region" description="Helical" evidence="1">
    <location>
        <begin position="109"/>
        <end position="127"/>
    </location>
</feature>
<feature type="transmembrane region" description="Helical" evidence="1">
    <location>
        <begin position="53"/>
        <end position="73"/>
    </location>
</feature>
<evidence type="ECO:0000313" key="3">
    <source>
        <dbReference type="Proteomes" id="UP000256542"/>
    </source>
</evidence>
<protein>
    <submittedName>
        <fullName evidence="2">DoxX-like protein</fullName>
    </submittedName>
</protein>
<evidence type="ECO:0000313" key="2">
    <source>
        <dbReference type="EMBL" id="REG84946.1"/>
    </source>
</evidence>
<comment type="caution">
    <text evidence="2">The sequence shown here is derived from an EMBL/GenBank/DDBJ whole genome shotgun (WGS) entry which is preliminary data.</text>
</comment>
<gene>
    <name evidence="2" type="ORF">DFP81_103145</name>
</gene>
<dbReference type="EMBL" id="QUNG01000003">
    <property type="protein sequence ID" value="REG84946.1"/>
    <property type="molecule type" value="Genomic_DNA"/>
</dbReference>
<evidence type="ECO:0000256" key="1">
    <source>
        <dbReference type="SAM" id="Phobius"/>
    </source>
</evidence>
<dbReference type="AlphaFoldDB" id="A0A3E0DPR0"/>
<accession>A0A3E0DPR0</accession>
<reference evidence="2 3" key="1">
    <citation type="submission" date="2018-08" db="EMBL/GenBank/DDBJ databases">
        <title>Genomic Encyclopedia of Type Strains, Phase III (KMG-III): the genomes of soil and plant-associated and newly described type strains.</title>
        <authorList>
            <person name="Whitman W."/>
        </authorList>
    </citation>
    <scope>NUCLEOTIDE SEQUENCE [LARGE SCALE GENOMIC DNA]</scope>
    <source>
        <strain evidence="2 3">CECT 7375</strain>
    </source>
</reference>
<dbReference type="OrthoDB" id="7355622at2"/>
<dbReference type="Proteomes" id="UP000256542">
    <property type="component" value="Unassembled WGS sequence"/>
</dbReference>
<keyword evidence="1" id="KW-0812">Transmembrane</keyword>
<feature type="transmembrane region" description="Helical" evidence="1">
    <location>
        <begin position="80"/>
        <end position="97"/>
    </location>
</feature>
<name>A0A3E0DPR0_9GAMM</name>